<keyword evidence="1" id="KW-1133">Transmembrane helix</keyword>
<dbReference type="EMBL" id="CP026095">
    <property type="protein sequence ID" value="AZV42386.1"/>
    <property type="molecule type" value="Genomic_DNA"/>
</dbReference>
<feature type="transmembrane region" description="Helical" evidence="1">
    <location>
        <begin position="7"/>
        <end position="25"/>
    </location>
</feature>
<dbReference type="Proteomes" id="UP000283095">
    <property type="component" value="Chromosome"/>
</dbReference>
<protein>
    <submittedName>
        <fullName evidence="2">Uncharacterized protein</fullName>
    </submittedName>
</protein>
<feature type="transmembrane region" description="Helical" evidence="1">
    <location>
        <begin position="37"/>
        <end position="54"/>
    </location>
</feature>
<accession>A0A3T0KPV9</accession>
<keyword evidence="1" id="KW-0812">Transmembrane</keyword>
<keyword evidence="1" id="KW-0472">Membrane</keyword>
<evidence type="ECO:0000256" key="1">
    <source>
        <dbReference type="SAM" id="Phobius"/>
    </source>
</evidence>
<evidence type="ECO:0000313" key="3">
    <source>
        <dbReference type="Proteomes" id="UP000283095"/>
    </source>
</evidence>
<name>A0A3T0KPV9_9BACI</name>
<dbReference type="AlphaFoldDB" id="A0A3T0KPV9"/>
<evidence type="ECO:0000313" key="2">
    <source>
        <dbReference type="EMBL" id="AZV42386.1"/>
    </source>
</evidence>
<organism evidence="2 3">
    <name type="scientific">Peribacillus asahii</name>
    <dbReference type="NCBI Taxonomy" id="228899"/>
    <lineage>
        <taxon>Bacteria</taxon>
        <taxon>Bacillati</taxon>
        <taxon>Bacillota</taxon>
        <taxon>Bacilli</taxon>
        <taxon>Bacillales</taxon>
        <taxon>Bacillaceae</taxon>
        <taxon>Peribacillus</taxon>
    </lineage>
</organism>
<dbReference type="KEGG" id="pasa:BAOM_1776"/>
<sequence>MYKFFECITYIFFVLLGIITLLELTFDVKLIDSNQPLFLPVLAIFSILFIVTEINRFTAKRNNKLE</sequence>
<proteinExistence type="predicted"/>
<reference evidence="2 3" key="1">
    <citation type="submission" date="2018-01" db="EMBL/GenBank/DDBJ databases">
        <title>Bacillus asahii Genome sequencing and assembly.</title>
        <authorList>
            <person name="Jiang H."/>
            <person name="Feng Y."/>
            <person name="Zhao F."/>
            <person name="Lin X."/>
        </authorList>
    </citation>
    <scope>NUCLEOTIDE SEQUENCE [LARGE SCALE GENOMIC DNA]</scope>
    <source>
        <strain evidence="2 3">OM18</strain>
    </source>
</reference>
<gene>
    <name evidence="2" type="ORF">BAOM_1776</name>
</gene>